<evidence type="ECO:0000313" key="4">
    <source>
        <dbReference type="EMBL" id="KAJ8704535.1"/>
    </source>
</evidence>
<dbReference type="InterPro" id="IPR052774">
    <property type="entry name" value="Celegans_DevNeuronal_Protein"/>
</dbReference>
<dbReference type="PANTHER" id="PTHR47327">
    <property type="entry name" value="FI18240P1-RELATED"/>
    <property type="match status" value="1"/>
</dbReference>
<dbReference type="GO" id="GO:0009653">
    <property type="term" value="P:anatomical structure morphogenesis"/>
    <property type="evidence" value="ECO:0007669"/>
    <property type="project" value="TreeGrafter"/>
</dbReference>
<dbReference type="Proteomes" id="UP001231518">
    <property type="component" value="Chromosome 29"/>
</dbReference>
<keyword evidence="2" id="KW-0732">Signal</keyword>
<evidence type="ECO:0000256" key="2">
    <source>
        <dbReference type="SAM" id="SignalP"/>
    </source>
</evidence>
<feature type="signal peptide" evidence="2">
    <location>
        <begin position="1"/>
        <end position="19"/>
    </location>
</feature>
<feature type="domain" description="Apple" evidence="3">
    <location>
        <begin position="31"/>
        <end position="116"/>
    </location>
</feature>
<sequence>MNLWTTIFLFCHFVCVVIGSRVILVENAPTCFRRVLAGKRALRSHVRKVIPCERLEDCRRECAEEKRFPCESFNYRLDRTFRAKGLCELMTKPIEAFDLRRDFVEDKDFDFFELDRNSLEPNCPDTLRGPGVLHSGFLSSKTNRIPDGDGASSGWRDRYDGFDGRHRDRFDGDRRGPYGNRRGGYDDRFFVPYQINQGLARSNDDQENWGKYGGEYGGYDRYYKDRNDYHKSISHWQISTDVERPSYGVKPHANTNFDYHSLGKNGGSFDYHNLGKEGGSFDYNSLNKDGGAWTGNRYGYGSWKRGRWSTGGSSGGSGGQNRLDYGETSLYKPKQQHHDSIDRSDDGKTKDCSSRRRPGMSLGTGAIRRALVSRNVVECEAACFSERQFKCVSYSYR</sequence>
<dbReference type="AlphaFoldDB" id="A0AAD7Y6S1"/>
<proteinExistence type="predicted"/>
<dbReference type="InterPro" id="IPR003609">
    <property type="entry name" value="Pan_app"/>
</dbReference>
<dbReference type="PANTHER" id="PTHR47327:SF13">
    <property type="entry name" value="APPLE DOMAIN-CONTAINING PROTEIN"/>
    <property type="match status" value="1"/>
</dbReference>
<dbReference type="SUPFAM" id="SSF57414">
    <property type="entry name" value="Hairpin loop containing domain-like"/>
    <property type="match status" value="1"/>
</dbReference>
<dbReference type="EMBL" id="JARGEI010000031">
    <property type="protein sequence ID" value="KAJ8704535.1"/>
    <property type="molecule type" value="Genomic_DNA"/>
</dbReference>
<feature type="region of interest" description="Disordered" evidence="1">
    <location>
        <begin position="309"/>
        <end position="361"/>
    </location>
</feature>
<accession>A0AAD7Y6S1</accession>
<gene>
    <name evidence="4" type="ORF">PYW07_011723</name>
</gene>
<dbReference type="PROSITE" id="PS50948">
    <property type="entry name" value="PAN"/>
    <property type="match status" value="2"/>
</dbReference>
<name>A0AAD7Y6S1_MYTSE</name>
<reference evidence="4" key="1">
    <citation type="submission" date="2023-03" db="EMBL/GenBank/DDBJ databases">
        <title>Chromosome-level genomes of two armyworms, Mythimna separata and Mythimna loreyi, provide insights into the biosynthesis and reception of sex pheromones.</title>
        <authorList>
            <person name="Zhao H."/>
        </authorList>
    </citation>
    <scope>NUCLEOTIDE SEQUENCE</scope>
    <source>
        <strain evidence="4">BeijingLab</strain>
        <tissue evidence="4">Pupa</tissue>
    </source>
</reference>
<dbReference type="Gene3D" id="3.50.4.10">
    <property type="entry name" value="Hepatocyte Growth Factor"/>
    <property type="match status" value="1"/>
</dbReference>
<feature type="chain" id="PRO_5042139054" description="Apple domain-containing protein" evidence="2">
    <location>
        <begin position="20"/>
        <end position="397"/>
    </location>
</feature>
<feature type="domain" description="Apple" evidence="3">
    <location>
        <begin position="352"/>
        <end position="397"/>
    </location>
</feature>
<comment type="caution">
    <text evidence="4">The sequence shown here is derived from an EMBL/GenBank/DDBJ whole genome shotgun (WGS) entry which is preliminary data.</text>
</comment>
<keyword evidence="5" id="KW-1185">Reference proteome</keyword>
<feature type="compositionally biased region" description="Basic and acidic residues" evidence="1">
    <location>
        <begin position="336"/>
        <end position="354"/>
    </location>
</feature>
<dbReference type="Pfam" id="PF00024">
    <property type="entry name" value="PAN_1"/>
    <property type="match status" value="1"/>
</dbReference>
<evidence type="ECO:0000259" key="3">
    <source>
        <dbReference type="PROSITE" id="PS50948"/>
    </source>
</evidence>
<protein>
    <recommendedName>
        <fullName evidence="3">Apple domain-containing protein</fullName>
    </recommendedName>
</protein>
<evidence type="ECO:0000313" key="5">
    <source>
        <dbReference type="Proteomes" id="UP001231518"/>
    </source>
</evidence>
<organism evidence="4 5">
    <name type="scientific">Mythimna separata</name>
    <name type="common">Oriental armyworm</name>
    <name type="synonym">Pseudaletia separata</name>
    <dbReference type="NCBI Taxonomy" id="271217"/>
    <lineage>
        <taxon>Eukaryota</taxon>
        <taxon>Metazoa</taxon>
        <taxon>Ecdysozoa</taxon>
        <taxon>Arthropoda</taxon>
        <taxon>Hexapoda</taxon>
        <taxon>Insecta</taxon>
        <taxon>Pterygota</taxon>
        <taxon>Neoptera</taxon>
        <taxon>Endopterygota</taxon>
        <taxon>Lepidoptera</taxon>
        <taxon>Glossata</taxon>
        <taxon>Ditrysia</taxon>
        <taxon>Noctuoidea</taxon>
        <taxon>Noctuidae</taxon>
        <taxon>Noctuinae</taxon>
        <taxon>Hadenini</taxon>
        <taxon>Mythimna</taxon>
    </lineage>
</organism>
<evidence type="ECO:0000256" key="1">
    <source>
        <dbReference type="SAM" id="MobiDB-lite"/>
    </source>
</evidence>
<dbReference type="CDD" id="cd01099">
    <property type="entry name" value="PAN_AP_HGF"/>
    <property type="match status" value="1"/>
</dbReference>